<dbReference type="KEGG" id="aym:YM304_37730"/>
<keyword evidence="3" id="KW-0378">Hydrolase</keyword>
<organism evidence="3 4">
    <name type="scientific">Ilumatobacter coccineus (strain NBRC 103263 / KCTC 29153 / YM16-304)</name>
    <dbReference type="NCBI Taxonomy" id="1313172"/>
    <lineage>
        <taxon>Bacteria</taxon>
        <taxon>Bacillati</taxon>
        <taxon>Actinomycetota</taxon>
        <taxon>Acidimicrobiia</taxon>
        <taxon>Acidimicrobiales</taxon>
        <taxon>Ilumatobacteraceae</taxon>
        <taxon>Ilumatobacter</taxon>
    </lineage>
</organism>
<dbReference type="PROSITE" id="PS51318">
    <property type="entry name" value="TAT"/>
    <property type="match status" value="1"/>
</dbReference>
<dbReference type="PANTHER" id="PTHR21666:SF270">
    <property type="entry name" value="MUREIN HYDROLASE ACTIVATOR ENVC"/>
    <property type="match status" value="1"/>
</dbReference>
<dbReference type="InterPro" id="IPR050570">
    <property type="entry name" value="Cell_wall_metabolism_enzyme"/>
</dbReference>
<keyword evidence="1" id="KW-1133">Transmembrane helix</keyword>
<dbReference type="InterPro" id="IPR011055">
    <property type="entry name" value="Dup_hybrid_motif"/>
</dbReference>
<reference evidence="3 4" key="1">
    <citation type="journal article" date="2013" name="Int. J. Syst. Evol. Microbiol.">
        <title>Ilumatobacter nonamiense sp. nov. and Ilumatobacter coccineum sp. nov., isolated from seashore sand.</title>
        <authorList>
            <person name="Matsumoto A."/>
            <person name="Kasai H."/>
            <person name="Matsuo Y."/>
            <person name="Shizuri Y."/>
            <person name="Ichikawa N."/>
            <person name="Fujita N."/>
            <person name="Omura S."/>
            <person name="Takahashi Y."/>
        </authorList>
    </citation>
    <scope>NUCLEOTIDE SEQUENCE [LARGE SCALE GENOMIC DNA]</scope>
    <source>
        <strain evidence="4">NBRC 103263 / KCTC 29153 / YM16-304</strain>
    </source>
</reference>
<keyword evidence="1" id="KW-0472">Membrane</keyword>
<proteinExistence type="predicted"/>
<dbReference type="SUPFAM" id="SSF51261">
    <property type="entry name" value="Duplicated hybrid motif"/>
    <property type="match status" value="1"/>
</dbReference>
<keyword evidence="1" id="KW-0812">Transmembrane</keyword>
<dbReference type="Gene3D" id="2.70.70.10">
    <property type="entry name" value="Glucose Permease (Domain IIA)"/>
    <property type="match status" value="1"/>
</dbReference>
<dbReference type="AlphaFoldDB" id="A0A6C7EBH1"/>
<dbReference type="InterPro" id="IPR016047">
    <property type="entry name" value="M23ase_b-sheet_dom"/>
</dbReference>
<dbReference type="GO" id="GO:0004222">
    <property type="term" value="F:metalloendopeptidase activity"/>
    <property type="evidence" value="ECO:0007669"/>
    <property type="project" value="TreeGrafter"/>
</dbReference>
<evidence type="ECO:0000256" key="1">
    <source>
        <dbReference type="SAM" id="Phobius"/>
    </source>
</evidence>
<evidence type="ECO:0000313" key="3">
    <source>
        <dbReference type="EMBL" id="BAN04087.1"/>
    </source>
</evidence>
<evidence type="ECO:0000259" key="2">
    <source>
        <dbReference type="Pfam" id="PF01551"/>
    </source>
</evidence>
<evidence type="ECO:0000313" key="4">
    <source>
        <dbReference type="Proteomes" id="UP000011863"/>
    </source>
</evidence>
<dbReference type="PANTHER" id="PTHR21666">
    <property type="entry name" value="PEPTIDASE-RELATED"/>
    <property type="match status" value="1"/>
</dbReference>
<dbReference type="InterPro" id="IPR006311">
    <property type="entry name" value="TAT_signal"/>
</dbReference>
<accession>A0A6C7EBH1</accession>
<dbReference type="CDD" id="cd12797">
    <property type="entry name" value="M23_peptidase"/>
    <property type="match status" value="1"/>
</dbReference>
<dbReference type="RefSeq" id="WP_015443334.1">
    <property type="nucleotide sequence ID" value="NC_020520.1"/>
</dbReference>
<keyword evidence="4" id="KW-1185">Reference proteome</keyword>
<protein>
    <submittedName>
        <fullName evidence="3">Putative metalloendopeptidase</fullName>
        <ecNumber evidence="3">3.4.24.-</ecNumber>
    </submittedName>
</protein>
<feature type="domain" description="M23ase beta-sheet core" evidence="2">
    <location>
        <begin position="102"/>
        <end position="208"/>
    </location>
</feature>
<dbReference type="Pfam" id="PF01551">
    <property type="entry name" value="Peptidase_M23"/>
    <property type="match status" value="1"/>
</dbReference>
<feature type="transmembrane region" description="Helical" evidence="1">
    <location>
        <begin position="12"/>
        <end position="32"/>
    </location>
</feature>
<name>A0A6C7EBH1_ILUCY</name>
<dbReference type="EC" id="3.4.24.-" evidence="3"/>
<dbReference type="EMBL" id="AP012057">
    <property type="protein sequence ID" value="BAN04087.1"/>
    <property type="molecule type" value="Genomic_DNA"/>
</dbReference>
<sequence>MNANDTPSRRQFLRGLAGATGLVGAAGAASLLGNRRLVAADPLSFVGDAAGATQPAVRLDLVPPSTVPIGLGELTMPAANLDGGLICLNNFNGRSTANGACNHRGVDIGENGPFTVDRPLVACTDGVIERDEVYVSSGGNMRILYGDDGRWYRYHHLSSYEEGVEPGDRVVRGQTIGYMGKTGNTQWTHLHFEVWAVSPIPRDGTALDPVPLIEFPPDVVMKEPTACEL</sequence>
<gene>
    <name evidence="3" type="ORF">YM304_37730</name>
</gene>
<dbReference type="Proteomes" id="UP000011863">
    <property type="component" value="Chromosome"/>
</dbReference>